<proteinExistence type="predicted"/>
<dbReference type="GO" id="GO:0005886">
    <property type="term" value="C:plasma membrane"/>
    <property type="evidence" value="ECO:0007669"/>
    <property type="project" value="TreeGrafter"/>
</dbReference>
<reference evidence="2 3" key="1">
    <citation type="submission" date="2019-04" db="EMBL/GenBank/DDBJ databases">
        <title>Shimia ponticola sp. nov., isolated from seawater.</title>
        <authorList>
            <person name="Kim Y.-O."/>
            <person name="Yoon J.-H."/>
        </authorList>
    </citation>
    <scope>NUCLEOTIDE SEQUENCE [LARGE SCALE GENOMIC DNA]</scope>
    <source>
        <strain evidence="2 3">MYP11</strain>
    </source>
</reference>
<evidence type="ECO:0000313" key="2">
    <source>
        <dbReference type="EMBL" id="THH35789.1"/>
    </source>
</evidence>
<dbReference type="GO" id="GO:0016887">
    <property type="term" value="F:ATP hydrolysis activity"/>
    <property type="evidence" value="ECO:0007669"/>
    <property type="project" value="InterPro"/>
</dbReference>
<dbReference type="GO" id="GO:0006270">
    <property type="term" value="P:DNA replication initiation"/>
    <property type="evidence" value="ECO:0007669"/>
    <property type="project" value="TreeGrafter"/>
</dbReference>
<dbReference type="Gene3D" id="3.40.50.300">
    <property type="entry name" value="P-loop containing nucleotide triphosphate hydrolases"/>
    <property type="match status" value="1"/>
</dbReference>
<dbReference type="OrthoDB" id="7390113at2"/>
<dbReference type="Gene3D" id="1.10.8.60">
    <property type="match status" value="1"/>
</dbReference>
<accession>A0A4S4N9E6</accession>
<dbReference type="AlphaFoldDB" id="A0A4S4N9E6"/>
<name>A0A4S4N9E6_9RHOB</name>
<dbReference type="EMBL" id="SRKY01000003">
    <property type="protein sequence ID" value="THH35789.1"/>
    <property type="molecule type" value="Genomic_DNA"/>
</dbReference>
<keyword evidence="3" id="KW-1185">Reference proteome</keyword>
<dbReference type="InterPro" id="IPR027417">
    <property type="entry name" value="P-loop_NTPase"/>
</dbReference>
<feature type="domain" description="ATPase AAA-type core" evidence="1">
    <location>
        <begin position="44"/>
        <end position="77"/>
    </location>
</feature>
<dbReference type="Pfam" id="PF00004">
    <property type="entry name" value="AAA"/>
    <property type="match status" value="1"/>
</dbReference>
<dbReference type="RefSeq" id="WP_136463259.1">
    <property type="nucleotide sequence ID" value="NZ_SRKY01000003.1"/>
</dbReference>
<evidence type="ECO:0000313" key="3">
    <source>
        <dbReference type="Proteomes" id="UP000306602"/>
    </source>
</evidence>
<comment type="caution">
    <text evidence="2">The sequence shown here is derived from an EMBL/GenBank/DDBJ whole genome shotgun (WGS) entry which is preliminary data.</text>
</comment>
<evidence type="ECO:0000259" key="1">
    <source>
        <dbReference type="Pfam" id="PF00004"/>
    </source>
</evidence>
<dbReference type="InterPro" id="IPR003959">
    <property type="entry name" value="ATPase_AAA_core"/>
</dbReference>
<dbReference type="SUPFAM" id="SSF52540">
    <property type="entry name" value="P-loop containing nucleoside triphosphate hydrolases"/>
    <property type="match status" value="1"/>
</dbReference>
<dbReference type="PANTHER" id="PTHR30050">
    <property type="entry name" value="CHROMOSOMAL REPLICATION INITIATOR PROTEIN DNAA"/>
    <property type="match status" value="1"/>
</dbReference>
<dbReference type="GO" id="GO:0005524">
    <property type="term" value="F:ATP binding"/>
    <property type="evidence" value="ECO:0007669"/>
    <property type="project" value="InterPro"/>
</dbReference>
<protein>
    <submittedName>
        <fullName evidence="2">Chromosomal replication initiator DnaA</fullName>
    </submittedName>
</protein>
<sequence>MPQQLGLDLPGITALGRDDFLVAPSNALAVALLDAWPNWQGGKLLLSGPAGSGKTHLAHAWAARSGARIIQASAVAEDDIPALAEGPVAVEDVTDIAGDLARETALFHLHNLVLANGHSLMFTGDVVPAGWPLSLPDLKSRLQGATSAELAAPDDTLLSAVIAKLFADRQIMPPPNVIQYLVSRIDRSFDAARDTVARIDAESIARKKPVTRRLAADILDNTL</sequence>
<dbReference type="GO" id="GO:0003688">
    <property type="term" value="F:DNA replication origin binding"/>
    <property type="evidence" value="ECO:0007669"/>
    <property type="project" value="TreeGrafter"/>
</dbReference>
<gene>
    <name evidence="2" type="ORF">E4Z66_11950</name>
</gene>
<dbReference type="Proteomes" id="UP000306602">
    <property type="component" value="Unassembled WGS sequence"/>
</dbReference>
<organism evidence="2 3">
    <name type="scientific">Aliishimia ponticola</name>
    <dbReference type="NCBI Taxonomy" id="2499833"/>
    <lineage>
        <taxon>Bacteria</taxon>
        <taxon>Pseudomonadati</taxon>
        <taxon>Pseudomonadota</taxon>
        <taxon>Alphaproteobacteria</taxon>
        <taxon>Rhodobacterales</taxon>
        <taxon>Paracoccaceae</taxon>
        <taxon>Aliishimia</taxon>
    </lineage>
</organism>
<dbReference type="PANTHER" id="PTHR30050:SF5">
    <property type="entry name" value="DNAA REGULATORY INACTIVATOR HDA"/>
    <property type="match status" value="1"/>
</dbReference>